<evidence type="ECO:0000313" key="3">
    <source>
        <dbReference type="Proteomes" id="UP000184383"/>
    </source>
</evidence>
<dbReference type="GeneID" id="63744071"/>
<accession>A0A1L9RIG9</accession>
<organism evidence="2 3">
    <name type="scientific">Aspergillus wentii DTO 134E9</name>
    <dbReference type="NCBI Taxonomy" id="1073089"/>
    <lineage>
        <taxon>Eukaryota</taxon>
        <taxon>Fungi</taxon>
        <taxon>Dikarya</taxon>
        <taxon>Ascomycota</taxon>
        <taxon>Pezizomycotina</taxon>
        <taxon>Eurotiomycetes</taxon>
        <taxon>Eurotiomycetidae</taxon>
        <taxon>Eurotiales</taxon>
        <taxon>Aspergillaceae</taxon>
        <taxon>Aspergillus</taxon>
        <taxon>Aspergillus subgen. Cremei</taxon>
    </lineage>
</organism>
<proteinExistence type="predicted"/>
<keyword evidence="3" id="KW-1185">Reference proteome</keyword>
<dbReference type="STRING" id="1073089.A0A1L9RIG9"/>
<feature type="signal peptide" evidence="1">
    <location>
        <begin position="1"/>
        <end position="16"/>
    </location>
</feature>
<dbReference type="Proteomes" id="UP000184383">
    <property type="component" value="Unassembled WGS sequence"/>
</dbReference>
<keyword evidence="1" id="KW-0732">Signal</keyword>
<evidence type="ECO:0000313" key="2">
    <source>
        <dbReference type="EMBL" id="OJJ34658.1"/>
    </source>
</evidence>
<sequence length="455" mass="51145">MHLPFLLLGLSAISAASIPNANHIFNAIHSSMRQWGSSLNHNGMSFFLASVPAGTRLYHGSSHRDTLRHIGWMAFDPEHALVFARPPRVPVNVNDAQQPLSQSTENAGWLHTYETTRDIRLVYIDGLSGGKSRIGTLDSQDRILFNDTLPPGGVGLESQRAEAVCRIASEEWNGRIDGVIRMAAGFEIILCAPEDNLAMLEVNKAKMAHQQSRKKPKSGKPGELMRVVTSRYDGIGGDRAVVNYDHFVTAYDSDLDLFAGSTMPRLNHLPLSCLQRIRQRLTEMAMHHKNGHTNWQAIADMTVKQYGRRLRDLVSRFTTIETLSAEISRIWASYRDLDRSNLADEVERCATRFLPGVPKSSIAYRAVYSINERICSDLASVLYEDSFDAAILRLLELMDYLGWSVWKECQDCPDDAFCAIPIWPQGTVEDHEHPRCQPFDSAYDGASDYWGLVWH</sequence>
<dbReference type="PANTHER" id="PTHR35204:SF1">
    <property type="entry name" value="ENTEROTOXIN"/>
    <property type="match status" value="1"/>
</dbReference>
<evidence type="ECO:0000256" key="1">
    <source>
        <dbReference type="SAM" id="SignalP"/>
    </source>
</evidence>
<gene>
    <name evidence="2" type="ORF">ASPWEDRAFT_111092</name>
</gene>
<feature type="chain" id="PRO_5012702217" evidence="1">
    <location>
        <begin position="17"/>
        <end position="455"/>
    </location>
</feature>
<dbReference type="OrthoDB" id="10261782at2759"/>
<dbReference type="PANTHER" id="PTHR35204">
    <property type="entry name" value="YALI0A21131P"/>
    <property type="match status" value="1"/>
</dbReference>
<dbReference type="AlphaFoldDB" id="A0A1L9RIG9"/>
<dbReference type="InterPro" id="IPR038921">
    <property type="entry name" value="YOR389W-like"/>
</dbReference>
<name>A0A1L9RIG9_ASPWE</name>
<dbReference type="EMBL" id="KV878212">
    <property type="protein sequence ID" value="OJJ34658.1"/>
    <property type="molecule type" value="Genomic_DNA"/>
</dbReference>
<dbReference type="VEuPathDB" id="FungiDB:ASPWEDRAFT_111092"/>
<reference evidence="3" key="1">
    <citation type="journal article" date="2017" name="Genome Biol.">
        <title>Comparative genomics reveals high biological diversity and specific adaptations in the industrially and medically important fungal genus Aspergillus.</title>
        <authorList>
            <person name="de Vries R.P."/>
            <person name="Riley R."/>
            <person name="Wiebenga A."/>
            <person name="Aguilar-Osorio G."/>
            <person name="Amillis S."/>
            <person name="Uchima C.A."/>
            <person name="Anderluh G."/>
            <person name="Asadollahi M."/>
            <person name="Askin M."/>
            <person name="Barry K."/>
            <person name="Battaglia E."/>
            <person name="Bayram O."/>
            <person name="Benocci T."/>
            <person name="Braus-Stromeyer S.A."/>
            <person name="Caldana C."/>
            <person name="Canovas D."/>
            <person name="Cerqueira G.C."/>
            <person name="Chen F."/>
            <person name="Chen W."/>
            <person name="Choi C."/>
            <person name="Clum A."/>
            <person name="Dos Santos R.A."/>
            <person name="Damasio A.R."/>
            <person name="Diallinas G."/>
            <person name="Emri T."/>
            <person name="Fekete E."/>
            <person name="Flipphi M."/>
            <person name="Freyberg S."/>
            <person name="Gallo A."/>
            <person name="Gournas C."/>
            <person name="Habgood R."/>
            <person name="Hainaut M."/>
            <person name="Harispe M.L."/>
            <person name="Henrissat B."/>
            <person name="Hilden K.S."/>
            <person name="Hope R."/>
            <person name="Hossain A."/>
            <person name="Karabika E."/>
            <person name="Karaffa L."/>
            <person name="Karanyi Z."/>
            <person name="Krasevec N."/>
            <person name="Kuo A."/>
            <person name="Kusch H."/>
            <person name="LaButti K."/>
            <person name="Lagendijk E.L."/>
            <person name="Lapidus A."/>
            <person name="Levasseur A."/>
            <person name="Lindquist E."/>
            <person name="Lipzen A."/>
            <person name="Logrieco A.F."/>
            <person name="MacCabe A."/>
            <person name="Maekelae M.R."/>
            <person name="Malavazi I."/>
            <person name="Melin P."/>
            <person name="Meyer V."/>
            <person name="Mielnichuk N."/>
            <person name="Miskei M."/>
            <person name="Molnar A.P."/>
            <person name="Mule G."/>
            <person name="Ngan C.Y."/>
            <person name="Orejas M."/>
            <person name="Orosz E."/>
            <person name="Ouedraogo J.P."/>
            <person name="Overkamp K.M."/>
            <person name="Park H.-S."/>
            <person name="Perrone G."/>
            <person name="Piumi F."/>
            <person name="Punt P.J."/>
            <person name="Ram A.F."/>
            <person name="Ramon A."/>
            <person name="Rauscher S."/>
            <person name="Record E."/>
            <person name="Riano-Pachon D.M."/>
            <person name="Robert V."/>
            <person name="Roehrig J."/>
            <person name="Ruller R."/>
            <person name="Salamov A."/>
            <person name="Salih N.S."/>
            <person name="Samson R.A."/>
            <person name="Sandor E."/>
            <person name="Sanguinetti M."/>
            <person name="Schuetze T."/>
            <person name="Sepcic K."/>
            <person name="Shelest E."/>
            <person name="Sherlock G."/>
            <person name="Sophianopoulou V."/>
            <person name="Squina F.M."/>
            <person name="Sun H."/>
            <person name="Susca A."/>
            <person name="Todd R.B."/>
            <person name="Tsang A."/>
            <person name="Unkles S.E."/>
            <person name="van de Wiele N."/>
            <person name="van Rossen-Uffink D."/>
            <person name="Oliveira J.V."/>
            <person name="Vesth T.C."/>
            <person name="Visser J."/>
            <person name="Yu J.-H."/>
            <person name="Zhou M."/>
            <person name="Andersen M.R."/>
            <person name="Archer D.B."/>
            <person name="Baker S.E."/>
            <person name="Benoit I."/>
            <person name="Brakhage A.A."/>
            <person name="Braus G.H."/>
            <person name="Fischer R."/>
            <person name="Frisvad J.C."/>
            <person name="Goldman G.H."/>
            <person name="Houbraken J."/>
            <person name="Oakley B."/>
            <person name="Pocsi I."/>
            <person name="Scazzocchio C."/>
            <person name="Seiboth B."/>
            <person name="vanKuyk P.A."/>
            <person name="Wortman J."/>
            <person name="Dyer P.S."/>
            <person name="Grigoriev I.V."/>
        </authorList>
    </citation>
    <scope>NUCLEOTIDE SEQUENCE [LARGE SCALE GENOMIC DNA]</scope>
    <source>
        <strain evidence="3">DTO 134E9</strain>
    </source>
</reference>
<dbReference type="RefSeq" id="XP_040688334.1">
    <property type="nucleotide sequence ID" value="XM_040828223.1"/>
</dbReference>
<protein>
    <submittedName>
        <fullName evidence="2">Uncharacterized protein</fullName>
    </submittedName>
</protein>